<evidence type="ECO:0000313" key="4">
    <source>
        <dbReference type="Proteomes" id="UP000217186"/>
    </source>
</evidence>
<evidence type="ECO:0000259" key="2">
    <source>
        <dbReference type="PROSITE" id="PS50006"/>
    </source>
</evidence>
<dbReference type="Proteomes" id="UP000217186">
    <property type="component" value="Chromosome"/>
</dbReference>
<dbReference type="InterPro" id="IPR050923">
    <property type="entry name" value="Cell_Proc_Reg/RNA_Proc"/>
</dbReference>
<dbReference type="Gene3D" id="2.60.200.20">
    <property type="match status" value="1"/>
</dbReference>
<reference evidence="3 4" key="1">
    <citation type="submission" date="2016-07" db="EMBL/GenBank/DDBJ databases">
        <title>High microdiversification within the ubiquitous acI lineage of Actinobacteria.</title>
        <authorList>
            <person name="Neuenschwander S.M."/>
            <person name="Salcher M."/>
            <person name="Ghai R."/>
            <person name="Pernthaler J."/>
        </authorList>
    </citation>
    <scope>NUCLEOTIDE SEQUENCE [LARGE SCALE GENOMIC DNA]</scope>
    <source>
        <strain evidence="3">MMS-IIA-15</strain>
    </source>
</reference>
<dbReference type="InterPro" id="IPR008984">
    <property type="entry name" value="SMAD_FHA_dom_sf"/>
</dbReference>
<dbReference type="PROSITE" id="PS50006">
    <property type="entry name" value="FHA_DOMAIN"/>
    <property type="match status" value="1"/>
</dbReference>
<gene>
    <name evidence="3" type="ORF">A7sIIA15_03705</name>
</gene>
<dbReference type="RefSeq" id="WP_095685848.1">
    <property type="nucleotide sequence ID" value="NZ_CP016776.1"/>
</dbReference>
<dbReference type="SMART" id="SM00240">
    <property type="entry name" value="FHA"/>
    <property type="match status" value="1"/>
</dbReference>
<dbReference type="AlphaFoldDB" id="A0A249KTH4"/>
<accession>A0A249KTH4</accession>
<dbReference type="KEGG" id="pvn:A7sIIA15_03705"/>
<sequence>MKAEQTPSELTTTLHLGLRTASDSPAGALDEFLATVSAADRSIIEEIAQSSEKAMLIINRGSNLGSRFLVTAQGASIGRSSGSDVFLDDVTVSRSHAKIESTSSGFSLKDSGSLNGTYVNNSSVTEHALHSGDQIQIGKFHLLFVSGRK</sequence>
<protein>
    <submittedName>
        <fullName evidence="3">FHA domain-containing protein</fullName>
    </submittedName>
</protein>
<dbReference type="Pfam" id="PF00498">
    <property type="entry name" value="FHA"/>
    <property type="match status" value="1"/>
</dbReference>
<keyword evidence="4" id="KW-1185">Reference proteome</keyword>
<name>A0A249KTH4_9ACTN</name>
<proteinExistence type="predicted"/>
<dbReference type="OrthoDB" id="9815925at2"/>
<dbReference type="PANTHER" id="PTHR23308">
    <property type="entry name" value="NUCLEAR INHIBITOR OF PROTEIN PHOSPHATASE-1"/>
    <property type="match status" value="1"/>
</dbReference>
<keyword evidence="1" id="KW-0597">Phosphoprotein</keyword>
<dbReference type="InterPro" id="IPR000253">
    <property type="entry name" value="FHA_dom"/>
</dbReference>
<dbReference type="SUPFAM" id="SSF49879">
    <property type="entry name" value="SMAD/FHA domain"/>
    <property type="match status" value="1"/>
</dbReference>
<evidence type="ECO:0000256" key="1">
    <source>
        <dbReference type="ARBA" id="ARBA00022553"/>
    </source>
</evidence>
<evidence type="ECO:0000313" key="3">
    <source>
        <dbReference type="EMBL" id="ASY19979.1"/>
    </source>
</evidence>
<organism evidence="3 4">
    <name type="scientific">Candidatus Planktophila vernalis</name>
    <dbReference type="NCBI Taxonomy" id="1884907"/>
    <lineage>
        <taxon>Bacteria</taxon>
        <taxon>Bacillati</taxon>
        <taxon>Actinomycetota</taxon>
        <taxon>Actinomycetes</taxon>
        <taxon>Candidatus Nanopelagicales</taxon>
        <taxon>Candidatus Nanopelagicaceae</taxon>
        <taxon>Candidatus Planktophila</taxon>
    </lineage>
</organism>
<feature type="domain" description="FHA" evidence="2">
    <location>
        <begin position="75"/>
        <end position="124"/>
    </location>
</feature>
<dbReference type="EMBL" id="CP016776">
    <property type="protein sequence ID" value="ASY19979.1"/>
    <property type="molecule type" value="Genomic_DNA"/>
</dbReference>